<protein>
    <submittedName>
        <fullName evidence="2">Gliding motility-associated C-terminal domain-containing protein</fullName>
    </submittedName>
</protein>
<evidence type="ECO:0000313" key="2">
    <source>
        <dbReference type="EMBL" id="SEA13019.1"/>
    </source>
</evidence>
<dbReference type="Pfam" id="PF13585">
    <property type="entry name" value="CHU_C"/>
    <property type="match status" value="1"/>
</dbReference>
<feature type="chain" id="PRO_5011639084" evidence="1">
    <location>
        <begin position="21"/>
        <end position="1101"/>
    </location>
</feature>
<dbReference type="InterPro" id="IPR028974">
    <property type="entry name" value="TSP_type-3_rpt"/>
</dbReference>
<dbReference type="InterPro" id="IPR015919">
    <property type="entry name" value="Cadherin-like_sf"/>
</dbReference>
<dbReference type="SUPFAM" id="SSF49313">
    <property type="entry name" value="Cadherin-like"/>
    <property type="match status" value="1"/>
</dbReference>
<dbReference type="Pfam" id="PF05345">
    <property type="entry name" value="He_PIG"/>
    <property type="match status" value="1"/>
</dbReference>
<organism evidence="2 3">
    <name type="scientific">Flavobacterium gillisiae</name>
    <dbReference type="NCBI Taxonomy" id="150146"/>
    <lineage>
        <taxon>Bacteria</taxon>
        <taxon>Pseudomonadati</taxon>
        <taxon>Bacteroidota</taxon>
        <taxon>Flavobacteriia</taxon>
        <taxon>Flavobacteriales</taxon>
        <taxon>Flavobacteriaceae</taxon>
        <taxon>Flavobacterium</taxon>
    </lineage>
</organism>
<sequence length="1101" mass="115446">MKKITLTFFLLLFAIGFSQNAPISFESGENGSTWSFASFENGGGLGYEKVANPFKTGINTSGTVGKFTALSTAAGAAPYAGCESAHASGVNGIGSFTFSLSNCIVKVMVYKPIISDVGIKFAESNGEAQPEVKVKNTKINEWEELTFDMSGSIGKGATGIIDQIIVFPDFQARTTENVCYFDNITFSAKSGTTGGSTTSTAPTLPMDFESSTIAYSFVGFDGGAVTKIANPHSTGINTSATVAQMVKGAGQPWAGAKIVMASAVDFSTKKLIKIKVWSPVAGKKLLLKFEGAGAAFEKESVGVTAANAWQELSFDFTGVAGVNNLNDNIIFIFDLGTAGDGSATSTYLFDDVIQSAVSGGGTSLTQMSLPLTFDSATVDYGLIGFGGAEASTVVVDPTLSTNKVAKVVKSAAAELWAGTTISAAAGLGFSSAIPFTASATKMNVRVWSPTAGIKVRLKVEDHNDNTHTVETEATVTTASGWQTLEFNFANQATGTAALNLAFVYDKASIFFNFGVTGATAGEKTYYFDDVAFGAAPTTGTSTAPTLPMDFESSTIAYSFVGFDGGAVTKIANPHSTGINTSATVAQMVKGAGQPWAGAKIVMASAVDFSTKKLIKIKVWSPVAGKKLLLKFEGAGAAFEKESVGVTAANAWQELSFDFTGVAGVNNLNDNIIFIFDLGTAGDGSATSTYLFDDVIQSAVSGGGTSLTQMSLPLTFDSATVDYGLIGFGGAEASTVVVDPTLSTNKVAKVVKSAAAELWAGTTISAAAGLGFSSAIPFTASATKMNVRVWSPTAGIKVRLKVEDHNDNTHTVETEATVTTASGWQTLEFNFANQATGTAALNLAFVYDKASIFFNFGVTGATAGEKTYYFDDVAFGAAPITGPITMAPTNLNYGGNLRFEINKDIKSVTPTVTADPLPTYSISPIMPKGLSFDAASGSIAGKPTVETGPVSYTVTATNSVGSQKLTFTIEIFNNDHDFDGINDDVDNCPEFYNPNQEDKNNDGIGDICIEEEQVKVAQGFSPNGDGINDTWFIKNIENYPNTQVRVFNKTAAEVFFSRDYKNLWDGTYKNTGEIVAAGSYFYQVDLGGDGSIDLQGWIYIAN</sequence>
<dbReference type="SUPFAM" id="SSF103647">
    <property type="entry name" value="TSP type-3 repeat"/>
    <property type="match status" value="1"/>
</dbReference>
<dbReference type="OrthoDB" id="5381604at2"/>
<dbReference type="Proteomes" id="UP000198951">
    <property type="component" value="Unassembled WGS sequence"/>
</dbReference>
<evidence type="ECO:0000256" key="1">
    <source>
        <dbReference type="SAM" id="SignalP"/>
    </source>
</evidence>
<dbReference type="STRING" id="150146.SAMN05443667_10265"/>
<dbReference type="AlphaFoldDB" id="A0A1H3YN22"/>
<dbReference type="EMBL" id="FNRD01000002">
    <property type="protein sequence ID" value="SEA13019.1"/>
    <property type="molecule type" value="Genomic_DNA"/>
</dbReference>
<dbReference type="NCBIfam" id="TIGR04131">
    <property type="entry name" value="Bac_Flav_CTERM"/>
    <property type="match status" value="1"/>
</dbReference>
<dbReference type="Gene3D" id="2.60.120.260">
    <property type="entry name" value="Galactose-binding domain-like"/>
    <property type="match status" value="2"/>
</dbReference>
<proteinExistence type="predicted"/>
<keyword evidence="3" id="KW-1185">Reference proteome</keyword>
<evidence type="ECO:0000313" key="3">
    <source>
        <dbReference type="Proteomes" id="UP000198951"/>
    </source>
</evidence>
<name>A0A1H3YN22_9FLAO</name>
<dbReference type="GO" id="GO:0016020">
    <property type="term" value="C:membrane"/>
    <property type="evidence" value="ECO:0007669"/>
    <property type="project" value="InterPro"/>
</dbReference>
<keyword evidence="1" id="KW-0732">Signal</keyword>
<feature type="signal peptide" evidence="1">
    <location>
        <begin position="1"/>
        <end position="20"/>
    </location>
</feature>
<dbReference type="GO" id="GO:0005509">
    <property type="term" value="F:calcium ion binding"/>
    <property type="evidence" value="ECO:0007669"/>
    <property type="project" value="InterPro"/>
</dbReference>
<reference evidence="3" key="1">
    <citation type="submission" date="2016-10" db="EMBL/GenBank/DDBJ databases">
        <authorList>
            <person name="Varghese N."/>
            <person name="Submissions S."/>
        </authorList>
    </citation>
    <scope>NUCLEOTIDE SEQUENCE [LARGE SCALE GENOMIC DNA]</scope>
    <source>
        <strain evidence="3">DSM 22376</strain>
    </source>
</reference>
<dbReference type="RefSeq" id="WP_091085039.1">
    <property type="nucleotide sequence ID" value="NZ_FNRD01000002.1"/>
</dbReference>
<gene>
    <name evidence="2" type="ORF">SAMN05443667_10265</name>
</gene>
<accession>A0A1H3YN22</accession>
<dbReference type="InterPro" id="IPR026341">
    <property type="entry name" value="T9SS_type_B"/>
</dbReference>
<dbReference type="Gene3D" id="4.10.1080.10">
    <property type="entry name" value="TSP type-3 repeat"/>
    <property type="match status" value="1"/>
</dbReference>